<evidence type="ECO:0000313" key="2">
    <source>
        <dbReference type="EMBL" id="ANK61652.1"/>
    </source>
</evidence>
<evidence type="ECO:0000313" key="3">
    <source>
        <dbReference type="Proteomes" id="UP000078582"/>
    </source>
</evidence>
<gene>
    <name evidence="2" type="ORF">AYR53_02060</name>
</gene>
<keyword evidence="1" id="KW-0812">Transmembrane</keyword>
<keyword evidence="1" id="KW-1133">Transmembrane helix</keyword>
<feature type="transmembrane region" description="Helical" evidence="1">
    <location>
        <begin position="7"/>
        <end position="26"/>
    </location>
</feature>
<dbReference type="Proteomes" id="UP000078582">
    <property type="component" value="Chromosome"/>
</dbReference>
<keyword evidence="3" id="KW-1185">Reference proteome</keyword>
<accession>A0A192H086</accession>
<keyword evidence="1" id="KW-0472">Membrane</keyword>
<dbReference type="KEGG" id="lbt:AYR52_11255"/>
<reference evidence="2 3" key="1">
    <citation type="submission" date="2016-03" db="EMBL/GenBank/DDBJ databases">
        <title>Pediococcus and Lactobacillus from brewery environment - whole genome sequencing and assembly.</title>
        <authorList>
            <person name="Behr J."/>
            <person name="Geissler A.J."/>
            <person name="Vogel R.F."/>
        </authorList>
    </citation>
    <scope>NUCLEOTIDE SEQUENCE [LARGE SCALE GENOMIC DNA]</scope>
    <source>
        <strain evidence="2 3">TMW 1.1989</strain>
    </source>
</reference>
<proteinExistence type="predicted"/>
<dbReference type="AlphaFoldDB" id="A0A192H086"/>
<evidence type="ECO:0000256" key="1">
    <source>
        <dbReference type="SAM" id="Phobius"/>
    </source>
</evidence>
<protein>
    <submittedName>
        <fullName evidence="2">Uncharacterized protein</fullName>
    </submittedName>
</protein>
<name>A0A192H086_9LACO</name>
<organism evidence="2 3">
    <name type="scientific">Loigolactobacillus backii</name>
    <dbReference type="NCBI Taxonomy" id="375175"/>
    <lineage>
        <taxon>Bacteria</taxon>
        <taxon>Bacillati</taxon>
        <taxon>Bacillota</taxon>
        <taxon>Bacilli</taxon>
        <taxon>Lactobacillales</taxon>
        <taxon>Lactobacillaceae</taxon>
        <taxon>Loigolactobacillus</taxon>
    </lineage>
</organism>
<sequence>MWLLQKLIRAGLITAFLFYFFCYIYFLKLVNGGEYRLGYELGYDPGYNLESYLEGVLDDFAVILISNILWRLVETCLKKAGSYGSDFGSS</sequence>
<dbReference type="EMBL" id="CP014873">
    <property type="protein sequence ID" value="ANK61652.1"/>
    <property type="molecule type" value="Genomic_DNA"/>
</dbReference>